<proteinExistence type="predicted"/>
<evidence type="ECO:0000313" key="3">
    <source>
        <dbReference type="EMBL" id="AZB71855.1"/>
    </source>
</evidence>
<feature type="domain" description="CYTH" evidence="2">
    <location>
        <begin position="2"/>
        <end position="147"/>
    </location>
</feature>
<dbReference type="PANTHER" id="PTHR40114:SF1">
    <property type="entry name" value="SLR0698 PROTEIN"/>
    <property type="match status" value="1"/>
</dbReference>
<dbReference type="EMBL" id="CP030139">
    <property type="protein sequence ID" value="AZB71855.1"/>
    <property type="molecule type" value="Genomic_DNA"/>
</dbReference>
<evidence type="ECO:0000256" key="1">
    <source>
        <dbReference type="PIRSR" id="PIRSR016487-1"/>
    </source>
</evidence>
<dbReference type="SMART" id="SM01118">
    <property type="entry name" value="CYTH"/>
    <property type="match status" value="1"/>
</dbReference>
<dbReference type="Gene3D" id="2.40.320.10">
    <property type="entry name" value="Hypothetical Protein Pfu-838710-001"/>
    <property type="match status" value="1"/>
</dbReference>
<organism evidence="3 4">
    <name type="scientific">Synechococcus elongatus PCC 11801</name>
    <dbReference type="NCBI Taxonomy" id="2219813"/>
    <lineage>
        <taxon>Bacteria</taxon>
        <taxon>Bacillati</taxon>
        <taxon>Cyanobacteriota</taxon>
        <taxon>Cyanophyceae</taxon>
        <taxon>Synechococcales</taxon>
        <taxon>Synechococcaceae</taxon>
        <taxon>Synechococcus</taxon>
    </lineage>
</organism>
<dbReference type="AlphaFoldDB" id="A0AAN1UTT2"/>
<dbReference type="RefSeq" id="WP_208675514.1">
    <property type="nucleotide sequence ID" value="NZ_CP030139.2"/>
</dbReference>
<feature type="active site" description="Proton acceptor" evidence="1">
    <location>
        <position position="29"/>
    </location>
</feature>
<name>A0AAN1UTT2_SYNEL</name>
<reference evidence="3 4" key="1">
    <citation type="journal article" date="2018" name="Sci. Rep.">
        <title>Genome Features and Biochemical Characteristics of a Robust, Fast Growing and Naturally Transformable Cyanobacterium Synechococcus elongatus PCC 11801 Isolated from India.</title>
        <authorList>
            <person name="Jaiswal D."/>
            <person name="Sengupta A."/>
            <person name="Sohoni S."/>
            <person name="Sengupta S."/>
            <person name="Phadnavis A.G."/>
            <person name="Pakrasi H.B."/>
            <person name="Wangikar P.P."/>
        </authorList>
    </citation>
    <scope>NUCLEOTIDE SEQUENCE [LARGE SCALE GENOMIC DNA]</scope>
    <source>
        <strain evidence="3 4">PCC 11801</strain>
    </source>
</reference>
<dbReference type="InterPro" id="IPR012042">
    <property type="entry name" value="NeuTTM/CthTTM-like"/>
</dbReference>
<dbReference type="Proteomes" id="UP000267249">
    <property type="component" value="Chromosome"/>
</dbReference>
<dbReference type="InterPro" id="IPR023577">
    <property type="entry name" value="CYTH_domain"/>
</dbReference>
<dbReference type="Pfam" id="PF01928">
    <property type="entry name" value="CYTH"/>
    <property type="match status" value="1"/>
</dbReference>
<evidence type="ECO:0000259" key="2">
    <source>
        <dbReference type="PROSITE" id="PS51707"/>
    </source>
</evidence>
<dbReference type="PROSITE" id="PS51707">
    <property type="entry name" value="CYTH"/>
    <property type="match status" value="1"/>
</dbReference>
<accession>A0AAN1UTT2</accession>
<dbReference type="PIRSF" id="PIRSF016487">
    <property type="entry name" value="CYTH_UCP016487"/>
    <property type="match status" value="1"/>
</dbReference>
<evidence type="ECO:0000313" key="4">
    <source>
        <dbReference type="Proteomes" id="UP000267249"/>
    </source>
</evidence>
<dbReference type="SUPFAM" id="SSF55154">
    <property type="entry name" value="CYTH-like phosphatases"/>
    <property type="match status" value="1"/>
</dbReference>
<gene>
    <name evidence="3" type="ORF">DOP62_03135</name>
</gene>
<protein>
    <submittedName>
        <fullName evidence="3">CYTH domain-containing protein</fullName>
    </submittedName>
</protein>
<dbReference type="InterPro" id="IPR033469">
    <property type="entry name" value="CYTH-like_dom_sf"/>
</dbReference>
<sequence length="159" mass="18196">MATEIERKFLVRQDGWREGAVGVTYRQGYLLADGDRTIRVRVAGDRGYLTIKGPMQGISRSEYEYPIPLSDAEEMLSNLCQGFVVEKQRYRVEHAGHCWEVDEFHGQNQGLILAEIELSDPDEVFAVPDWIGDEVSHDRRYGNAHLSFAPYRTWDSSLS</sequence>
<dbReference type="PANTHER" id="PTHR40114">
    <property type="entry name" value="SLR0698 PROTEIN"/>
    <property type="match status" value="1"/>
</dbReference>
<dbReference type="CDD" id="cd07891">
    <property type="entry name" value="CYTH-like_CthTTM-like_1"/>
    <property type="match status" value="1"/>
</dbReference>